<gene>
    <name evidence="1" type="ORF">GO493_08695</name>
</gene>
<dbReference type="RefSeq" id="WP_198315646.1">
    <property type="nucleotide sequence ID" value="NZ_WRXN01000003.1"/>
</dbReference>
<dbReference type="AlphaFoldDB" id="A0A7K1U1T9"/>
<accession>A0A7K1U1T9</accession>
<protein>
    <submittedName>
        <fullName evidence="1">Uncharacterized protein</fullName>
    </submittedName>
</protein>
<evidence type="ECO:0000313" key="2">
    <source>
        <dbReference type="Proteomes" id="UP000461730"/>
    </source>
</evidence>
<name>A0A7K1U1T9_9BACT</name>
<evidence type="ECO:0000313" key="1">
    <source>
        <dbReference type="EMBL" id="MVT08334.1"/>
    </source>
</evidence>
<dbReference type="EMBL" id="WRXN01000003">
    <property type="protein sequence ID" value="MVT08334.1"/>
    <property type="molecule type" value="Genomic_DNA"/>
</dbReference>
<keyword evidence="2" id="KW-1185">Reference proteome</keyword>
<organism evidence="1 2">
    <name type="scientific">Chitinophaga tropicalis</name>
    <dbReference type="NCBI Taxonomy" id="2683588"/>
    <lineage>
        <taxon>Bacteria</taxon>
        <taxon>Pseudomonadati</taxon>
        <taxon>Bacteroidota</taxon>
        <taxon>Chitinophagia</taxon>
        <taxon>Chitinophagales</taxon>
        <taxon>Chitinophagaceae</taxon>
        <taxon>Chitinophaga</taxon>
    </lineage>
</organism>
<reference evidence="1 2" key="1">
    <citation type="submission" date="2019-12" db="EMBL/GenBank/DDBJ databases">
        <title>Chitinophaga sp. strain ysch24 (GDMCC 1.1355), whole genome shotgun sequence.</title>
        <authorList>
            <person name="Zhang X."/>
        </authorList>
    </citation>
    <scope>NUCLEOTIDE SEQUENCE [LARGE SCALE GENOMIC DNA]</scope>
    <source>
        <strain evidence="2">ysch24</strain>
    </source>
</reference>
<sequence>MLLFYAFDKTSKANYLIPSDKCADLLHKIFGSSPDGIEKALDLIFKKDKRDKLEHRHLAEVGKSFEKAYTILEAMQFSEGILQLKHLEQQFNKQQS</sequence>
<proteinExistence type="predicted"/>
<dbReference type="Proteomes" id="UP000461730">
    <property type="component" value="Unassembled WGS sequence"/>
</dbReference>
<comment type="caution">
    <text evidence="1">The sequence shown here is derived from an EMBL/GenBank/DDBJ whole genome shotgun (WGS) entry which is preliminary data.</text>
</comment>